<evidence type="ECO:0000256" key="5">
    <source>
        <dbReference type="ARBA" id="ARBA00022989"/>
    </source>
</evidence>
<evidence type="ECO:0000256" key="3">
    <source>
        <dbReference type="ARBA" id="ARBA00022475"/>
    </source>
</evidence>
<gene>
    <name evidence="9" type="ordered locus">Amet_4218</name>
</gene>
<feature type="transmembrane region" description="Helical" evidence="7">
    <location>
        <begin position="179"/>
        <end position="198"/>
    </location>
</feature>
<dbReference type="InterPro" id="IPR011701">
    <property type="entry name" value="MFS"/>
</dbReference>
<evidence type="ECO:0000256" key="1">
    <source>
        <dbReference type="ARBA" id="ARBA00004651"/>
    </source>
</evidence>
<name>A6TVT0_ALKMQ</name>
<keyword evidence="2" id="KW-0813">Transport</keyword>
<evidence type="ECO:0000313" key="9">
    <source>
        <dbReference type="EMBL" id="ABR50298.1"/>
    </source>
</evidence>
<dbReference type="InterPro" id="IPR022324">
    <property type="entry name" value="Bacilysin_exporter_BacE_put"/>
</dbReference>
<keyword evidence="4 7" id="KW-0812">Transmembrane</keyword>
<organism evidence="9 10">
    <name type="scientific">Alkaliphilus metalliredigens (strain QYMF)</name>
    <dbReference type="NCBI Taxonomy" id="293826"/>
    <lineage>
        <taxon>Bacteria</taxon>
        <taxon>Bacillati</taxon>
        <taxon>Bacillota</taxon>
        <taxon>Clostridia</taxon>
        <taxon>Peptostreptococcales</taxon>
        <taxon>Natronincolaceae</taxon>
        <taxon>Alkaliphilus</taxon>
    </lineage>
</organism>
<dbReference type="InterPro" id="IPR036259">
    <property type="entry name" value="MFS_trans_sf"/>
</dbReference>
<evidence type="ECO:0000256" key="6">
    <source>
        <dbReference type="ARBA" id="ARBA00023136"/>
    </source>
</evidence>
<feature type="transmembrane region" description="Helical" evidence="7">
    <location>
        <begin position="399"/>
        <end position="417"/>
    </location>
</feature>
<dbReference type="Gene3D" id="1.20.1250.20">
    <property type="entry name" value="MFS general substrate transporter like domains"/>
    <property type="match status" value="1"/>
</dbReference>
<dbReference type="InterPro" id="IPR020846">
    <property type="entry name" value="MFS_dom"/>
</dbReference>
<feature type="transmembrane region" description="Helical" evidence="7">
    <location>
        <begin position="152"/>
        <end position="173"/>
    </location>
</feature>
<feature type="transmembrane region" description="Helical" evidence="7">
    <location>
        <begin position="370"/>
        <end position="393"/>
    </location>
</feature>
<dbReference type="Proteomes" id="UP000001572">
    <property type="component" value="Chromosome"/>
</dbReference>
<feature type="transmembrane region" description="Helical" evidence="7">
    <location>
        <begin position="303"/>
        <end position="321"/>
    </location>
</feature>
<dbReference type="PANTHER" id="PTHR43266">
    <property type="entry name" value="MACROLIDE-EFFLUX PROTEIN"/>
    <property type="match status" value="1"/>
</dbReference>
<evidence type="ECO:0000259" key="8">
    <source>
        <dbReference type="PROSITE" id="PS50850"/>
    </source>
</evidence>
<comment type="subcellular location">
    <subcellularLocation>
        <location evidence="1">Cell membrane</location>
        <topology evidence="1">Multi-pass membrane protein</topology>
    </subcellularLocation>
</comment>
<dbReference type="EMBL" id="CP000724">
    <property type="protein sequence ID" value="ABR50298.1"/>
    <property type="molecule type" value="Genomic_DNA"/>
</dbReference>
<dbReference type="Pfam" id="PF07690">
    <property type="entry name" value="MFS_1"/>
    <property type="match status" value="1"/>
</dbReference>
<evidence type="ECO:0000313" key="10">
    <source>
        <dbReference type="Proteomes" id="UP000001572"/>
    </source>
</evidence>
<feature type="transmembrane region" description="Helical" evidence="7">
    <location>
        <begin position="272"/>
        <end position="291"/>
    </location>
</feature>
<proteinExistence type="predicted"/>
<dbReference type="RefSeq" id="WP_012065246.1">
    <property type="nucleotide sequence ID" value="NC_009633.1"/>
</dbReference>
<feature type="transmembrane region" description="Helical" evidence="7">
    <location>
        <begin position="53"/>
        <end position="74"/>
    </location>
</feature>
<feature type="transmembrane region" description="Helical" evidence="7">
    <location>
        <begin position="110"/>
        <end position="131"/>
    </location>
</feature>
<dbReference type="HOGENOM" id="CLU_034180_16_4_9"/>
<dbReference type="KEGG" id="amt:Amet_4218"/>
<dbReference type="CDD" id="cd06173">
    <property type="entry name" value="MFS_MefA_like"/>
    <property type="match status" value="1"/>
</dbReference>
<feature type="transmembrane region" description="Helical" evidence="7">
    <location>
        <begin position="333"/>
        <end position="358"/>
    </location>
</feature>
<dbReference type="GO" id="GO:0005886">
    <property type="term" value="C:plasma membrane"/>
    <property type="evidence" value="ECO:0007669"/>
    <property type="project" value="UniProtKB-SubCell"/>
</dbReference>
<evidence type="ECO:0000256" key="7">
    <source>
        <dbReference type="SAM" id="Phobius"/>
    </source>
</evidence>
<dbReference type="GO" id="GO:0022857">
    <property type="term" value="F:transmembrane transporter activity"/>
    <property type="evidence" value="ECO:0007669"/>
    <property type="project" value="InterPro"/>
</dbReference>
<dbReference type="SUPFAM" id="SSF103473">
    <property type="entry name" value="MFS general substrate transporter"/>
    <property type="match status" value="1"/>
</dbReference>
<feature type="transmembrane region" description="Helical" evidence="7">
    <location>
        <begin position="86"/>
        <end position="104"/>
    </location>
</feature>
<dbReference type="eggNOG" id="COG0477">
    <property type="taxonomic scope" value="Bacteria"/>
</dbReference>
<feature type="transmembrane region" description="Helical" evidence="7">
    <location>
        <begin position="21"/>
        <end position="47"/>
    </location>
</feature>
<feature type="domain" description="Major facilitator superfamily (MFS) profile" evidence="8">
    <location>
        <begin position="234"/>
        <end position="425"/>
    </location>
</feature>
<feature type="transmembrane region" description="Helical" evidence="7">
    <location>
        <begin position="237"/>
        <end position="260"/>
    </location>
</feature>
<dbReference type="PRINTS" id="PR01988">
    <property type="entry name" value="EXPORTERBACE"/>
</dbReference>
<evidence type="ECO:0000256" key="4">
    <source>
        <dbReference type="ARBA" id="ARBA00022692"/>
    </source>
</evidence>
<sequence>MNPGISAMSLNKKDTIGKRNLVLFIAGKFASLFGTQIYSFAIGLYVLNMTGSGLSFASTLIFGMLPRVLFGPIAGVIADRFDRKKIVVGMDLICGLLMLLFYGLSTVNGIRLGYVFLFSFLLTTCNVFFDVSLEASKPNLVDAKHLMRINSLGQSITSIAAISGPFLGGLIFALVDIKLFLLINGISFVLSGVSEYFIQFDYNQSHHSQLPKERKLLWKEMLEGWTFFRSNKMLFNVLSFSILINFILQISITVPLPYILNHVLQMSPEQFGIINGLWPAGMLLGAILLSFLPEKESLYKRLILLMTLFVLLIIAVAIPVTPYFSGYSNQTYFIYYIIIMGFIGFIVALIDIPFMVLIQRQIPNEIRGRVLSLVSTMAIAIAPLGLLISGLIVDHVPTYFLPGVGGIILMIRLIFFANNEEIKKI</sequence>
<dbReference type="PROSITE" id="PS50850">
    <property type="entry name" value="MFS"/>
    <property type="match status" value="1"/>
</dbReference>
<dbReference type="AlphaFoldDB" id="A6TVT0"/>
<keyword evidence="5 7" id="KW-1133">Transmembrane helix</keyword>
<keyword evidence="10" id="KW-1185">Reference proteome</keyword>
<accession>A6TVT0</accession>
<keyword evidence="3" id="KW-1003">Cell membrane</keyword>
<protein>
    <submittedName>
        <fullName evidence="9">Major facilitator superfamily MFS_1</fullName>
    </submittedName>
</protein>
<dbReference type="STRING" id="293826.Amet_4218"/>
<reference evidence="10" key="1">
    <citation type="journal article" date="2016" name="Genome Announc.">
        <title>Complete genome sequence of Alkaliphilus metalliredigens strain QYMF, an alkaliphilic and metal-reducing bacterium isolated from borax-contaminated leachate ponds.</title>
        <authorList>
            <person name="Hwang C."/>
            <person name="Copeland A."/>
            <person name="Lucas S."/>
            <person name="Lapidus A."/>
            <person name="Barry K."/>
            <person name="Detter J.C."/>
            <person name="Glavina Del Rio T."/>
            <person name="Hammon N."/>
            <person name="Israni S."/>
            <person name="Dalin E."/>
            <person name="Tice H."/>
            <person name="Pitluck S."/>
            <person name="Chertkov O."/>
            <person name="Brettin T."/>
            <person name="Bruce D."/>
            <person name="Han C."/>
            <person name="Schmutz J."/>
            <person name="Larimer F."/>
            <person name="Land M.L."/>
            <person name="Hauser L."/>
            <person name="Kyrpides N."/>
            <person name="Mikhailova N."/>
            <person name="Ye Q."/>
            <person name="Zhou J."/>
            <person name="Richardson P."/>
            <person name="Fields M.W."/>
        </authorList>
    </citation>
    <scope>NUCLEOTIDE SEQUENCE [LARGE SCALE GENOMIC DNA]</scope>
    <source>
        <strain evidence="10">QYMF</strain>
    </source>
</reference>
<keyword evidence="6 7" id="KW-0472">Membrane</keyword>
<dbReference type="PANTHER" id="PTHR43266:SF9">
    <property type="entry name" value="PERMEASE, MAJOR FACILITATOR SUPERFAMILY-RELATED"/>
    <property type="match status" value="1"/>
</dbReference>
<evidence type="ECO:0000256" key="2">
    <source>
        <dbReference type="ARBA" id="ARBA00022448"/>
    </source>
</evidence>